<dbReference type="SUPFAM" id="SSF52091">
    <property type="entry name" value="SpoIIaa-like"/>
    <property type="match status" value="1"/>
</dbReference>
<protein>
    <submittedName>
        <fullName evidence="3">RsbT co-antagonist protein RsbR</fullName>
    </submittedName>
</protein>
<gene>
    <name evidence="3" type="ORF">SAMN04488054_101279</name>
</gene>
<dbReference type="RefSeq" id="WP_177195377.1">
    <property type="nucleotide sequence ID" value="NZ_FOTY01000001.1"/>
</dbReference>
<name>A0A1I4I961_9BACI</name>
<dbReference type="InterPro" id="IPR051932">
    <property type="entry name" value="Bact_StressResp_Reg"/>
</dbReference>
<evidence type="ECO:0000313" key="4">
    <source>
        <dbReference type="Proteomes" id="UP000199668"/>
    </source>
</evidence>
<dbReference type="Proteomes" id="UP000199668">
    <property type="component" value="Unassembled WGS sequence"/>
</dbReference>
<organism evidence="3 4">
    <name type="scientific">Salibacterium qingdaonense</name>
    <dbReference type="NCBI Taxonomy" id="266892"/>
    <lineage>
        <taxon>Bacteria</taxon>
        <taxon>Bacillati</taxon>
        <taxon>Bacillota</taxon>
        <taxon>Bacilli</taxon>
        <taxon>Bacillales</taxon>
        <taxon>Bacillaceae</taxon>
    </lineage>
</organism>
<dbReference type="AlphaFoldDB" id="A0A1I4I961"/>
<dbReference type="InterPro" id="IPR036513">
    <property type="entry name" value="STAS_dom_sf"/>
</dbReference>
<dbReference type="CDD" id="cd07041">
    <property type="entry name" value="STAS_RsbR_RsbS_like"/>
    <property type="match status" value="1"/>
</dbReference>
<reference evidence="3 4" key="1">
    <citation type="submission" date="2016-10" db="EMBL/GenBank/DDBJ databases">
        <authorList>
            <person name="de Groot N.N."/>
        </authorList>
    </citation>
    <scope>NUCLEOTIDE SEQUENCE [LARGE SCALE GENOMIC DNA]</scope>
    <source>
        <strain evidence="3 4">CGMCC 1.6134</strain>
    </source>
</reference>
<dbReference type="Gene3D" id="3.30.750.24">
    <property type="entry name" value="STAS domain"/>
    <property type="match status" value="1"/>
</dbReference>
<dbReference type="EMBL" id="FOTY01000001">
    <property type="protein sequence ID" value="SFL50291.1"/>
    <property type="molecule type" value="Genomic_DNA"/>
</dbReference>
<feature type="domain" description="STAS" evidence="2">
    <location>
        <begin position="165"/>
        <end position="276"/>
    </location>
</feature>
<evidence type="ECO:0000313" key="3">
    <source>
        <dbReference type="EMBL" id="SFL50291.1"/>
    </source>
</evidence>
<evidence type="ECO:0000259" key="2">
    <source>
        <dbReference type="PROSITE" id="PS50801"/>
    </source>
</evidence>
<dbReference type="PANTHER" id="PTHR33745">
    <property type="entry name" value="RSBT ANTAGONIST PROTEIN RSBS-RELATED"/>
    <property type="match status" value="1"/>
</dbReference>
<keyword evidence="4" id="KW-1185">Reference proteome</keyword>
<dbReference type="PROSITE" id="PS50801">
    <property type="entry name" value="STAS"/>
    <property type="match status" value="1"/>
</dbReference>
<evidence type="ECO:0000256" key="1">
    <source>
        <dbReference type="ARBA" id="ARBA00022553"/>
    </source>
</evidence>
<dbReference type="PANTHER" id="PTHR33745:SF3">
    <property type="entry name" value="RSBT CO-ANTAGONIST PROTEIN RSBRC"/>
    <property type="match status" value="1"/>
</dbReference>
<accession>A0A1I4I961</accession>
<keyword evidence="1" id="KW-0597">Phosphoprotein</keyword>
<sequence length="282" mass="32004">MENRNITFNKIGLDIAEHAQELKQQIQAVKQPVNRFDFSRHDEYFLTLIDELFQTMGKGITEDHPESSVLKGNIRSWGEKAADYCLKKEITLGTALTIIPQIREVLTSTIERGCLEFELSLHDSFVIYSTFETLLDNAAHAFSHTFVNHHITALERAKQEMQEISVPVVPITQGTAVLPLIGDMDDERSEFLQERTLEHATELELSYLIIDLSGINTINTWFAQHLNQLIEALQLLGIDTGISGMRPELSQTIVHLGINFKHVAKYLTLEQALQQHTAHFSL</sequence>
<dbReference type="STRING" id="266892.SAMN04488054_101279"/>
<dbReference type="Pfam" id="PF01740">
    <property type="entry name" value="STAS"/>
    <property type="match status" value="1"/>
</dbReference>
<dbReference type="InterPro" id="IPR002645">
    <property type="entry name" value="STAS_dom"/>
</dbReference>
<proteinExistence type="predicted"/>